<feature type="transmembrane region" description="Helical" evidence="2">
    <location>
        <begin position="48"/>
        <end position="70"/>
    </location>
</feature>
<feature type="compositionally biased region" description="Polar residues" evidence="1">
    <location>
        <begin position="385"/>
        <end position="394"/>
    </location>
</feature>
<dbReference type="VEuPathDB" id="TriTrypDB:BCY84_04273"/>
<proteinExistence type="predicted"/>
<organism evidence="3 4">
    <name type="scientific">Trypanosoma cruzi</name>
    <dbReference type="NCBI Taxonomy" id="5693"/>
    <lineage>
        <taxon>Eukaryota</taxon>
        <taxon>Discoba</taxon>
        <taxon>Euglenozoa</taxon>
        <taxon>Kinetoplastea</taxon>
        <taxon>Metakinetoplastina</taxon>
        <taxon>Trypanosomatida</taxon>
        <taxon>Trypanosomatidae</taxon>
        <taxon>Trypanosoma</taxon>
        <taxon>Schizotrypanum</taxon>
    </lineage>
</organism>
<reference evidence="3 4" key="1">
    <citation type="journal article" date="2019" name="Genome Biol. Evol.">
        <title>Nanopore Sequencing Significantly Improves Genome Assembly of the Protozoan Parasite Trypanosoma cruzi.</title>
        <authorList>
            <person name="Diaz-Viraque F."/>
            <person name="Pita S."/>
            <person name="Greif G."/>
            <person name="de Souza R.C.M."/>
            <person name="Iraola G."/>
            <person name="Robello C."/>
        </authorList>
    </citation>
    <scope>NUCLEOTIDE SEQUENCE [LARGE SCALE GENOMIC DNA]</scope>
    <source>
        <strain evidence="3 4">Berenice</strain>
    </source>
</reference>
<keyword evidence="2" id="KW-0472">Membrane</keyword>
<comment type="caution">
    <text evidence="3">The sequence shown here is derived from an EMBL/GenBank/DDBJ whole genome shotgun (WGS) entry which is preliminary data.</text>
</comment>
<protein>
    <submittedName>
        <fullName evidence="3">Mucin-associated surface protein (MASP) subgroup S008</fullName>
    </submittedName>
</protein>
<dbReference type="Proteomes" id="UP000583944">
    <property type="component" value="Unassembled WGS sequence"/>
</dbReference>
<feature type="compositionally biased region" description="Basic and acidic residues" evidence="1">
    <location>
        <begin position="332"/>
        <end position="341"/>
    </location>
</feature>
<dbReference type="VEuPathDB" id="TriTrypDB:BCY84_07350"/>
<feature type="region of interest" description="Disordered" evidence="1">
    <location>
        <begin position="77"/>
        <end position="107"/>
    </location>
</feature>
<accession>A0A7J6XQF6</accession>
<evidence type="ECO:0000256" key="1">
    <source>
        <dbReference type="SAM" id="MobiDB-lite"/>
    </source>
</evidence>
<keyword evidence="2" id="KW-0812">Transmembrane</keyword>
<feature type="compositionally biased region" description="Polar residues" evidence="1">
    <location>
        <begin position="410"/>
        <end position="438"/>
    </location>
</feature>
<feature type="compositionally biased region" description="Polar residues" evidence="1">
    <location>
        <begin position="287"/>
        <end position="324"/>
    </location>
</feature>
<name>A0A7J6XQF6_TRYCR</name>
<feature type="region of interest" description="Disordered" evidence="1">
    <location>
        <begin position="123"/>
        <end position="438"/>
    </location>
</feature>
<evidence type="ECO:0000256" key="2">
    <source>
        <dbReference type="SAM" id="Phobius"/>
    </source>
</evidence>
<dbReference type="AlphaFoldDB" id="A0A7J6XQF6"/>
<dbReference type="VEuPathDB" id="TriTrypDB:ECC02_010442"/>
<gene>
    <name evidence="3" type="ORF">ECC02_010442</name>
</gene>
<feature type="transmembrane region" description="Helical" evidence="2">
    <location>
        <begin position="16"/>
        <end position="36"/>
    </location>
</feature>
<evidence type="ECO:0000313" key="3">
    <source>
        <dbReference type="EMBL" id="KAF5216749.1"/>
    </source>
</evidence>
<sequence length="460" mass="47113">MVCELLLLPFVNVRAVAVRIVSLFCFLLCVDGELVFAEGYTQVTGVMAMMMTGRVLLVCALCVLWCGAAVEAEGDDVTDLQDEPSRGSQSASKGGHEEKLNIRIPVGGVLNTAEEPLDAQDLMRDSPQKNSVKQPPTDNGGAAGKEEKVEAKKAEDKVTGSDGEEPPKDHSDETQESDGPKENERNPSPTPADKMLTSGDKTAEHAGQTGQAIRAPQSPETDGTRPGGSSVGGSKRGESSNLDNSASDGGKQSVVDGLGSGSGTVLDPNGGGGSSGGGGGSSREDSSVSPLSTAGISSSSAIDAPFVQSTQPSEKGLQSETMSLGTALPNEQPKERSESKAKQGSSTSEEAAESLDDSGDAVEKEKEKGDIGPKATTSLSSTTSYPPVTRTTPRSSEKPSPTKAEVQAGKETSTENVTITKRNDTATPGDSDGSTAVSHTTSPLLLLLFACAAAAVVVAA</sequence>
<feature type="compositionally biased region" description="Basic and acidic residues" evidence="1">
    <location>
        <begin position="144"/>
        <end position="185"/>
    </location>
</feature>
<feature type="compositionally biased region" description="Gly residues" evidence="1">
    <location>
        <begin position="269"/>
        <end position="281"/>
    </location>
</feature>
<feature type="compositionally biased region" description="Acidic residues" evidence="1">
    <location>
        <begin position="350"/>
        <end position="360"/>
    </location>
</feature>
<evidence type="ECO:0000313" key="4">
    <source>
        <dbReference type="Proteomes" id="UP000583944"/>
    </source>
</evidence>
<keyword evidence="2" id="KW-1133">Transmembrane helix</keyword>
<feature type="compositionally biased region" description="Polar residues" evidence="1">
    <location>
        <begin position="128"/>
        <end position="137"/>
    </location>
</feature>
<dbReference type="EMBL" id="JABDHM010000178">
    <property type="protein sequence ID" value="KAF5216749.1"/>
    <property type="molecule type" value="Genomic_DNA"/>
</dbReference>
<feature type="compositionally biased region" description="Basic and acidic residues" evidence="1">
    <location>
        <begin position="361"/>
        <end position="371"/>
    </location>
</feature>